<evidence type="ECO:0000313" key="11">
    <source>
        <dbReference type="EMBL" id="CRL01998.1"/>
    </source>
</evidence>
<keyword evidence="6" id="KW-0325">Glycoprotein</keyword>
<feature type="transmembrane region" description="Helical" evidence="9">
    <location>
        <begin position="268"/>
        <end position="287"/>
    </location>
</feature>
<keyword evidence="9" id="KW-1133">Transmembrane helix</keyword>
<dbReference type="InterPro" id="IPR031424">
    <property type="entry name" value="QVR-like"/>
</dbReference>
<keyword evidence="3 7" id="KW-0479">Metal-binding</keyword>
<feature type="binding site" evidence="7">
    <location>
        <position position="24"/>
    </location>
    <ligand>
        <name>Fe cation</name>
        <dbReference type="ChEBI" id="CHEBI:24875"/>
        <label>1</label>
    </ligand>
</feature>
<keyword evidence="5 7" id="KW-0408">Iron</keyword>
<dbReference type="GO" id="GO:0005737">
    <property type="term" value="C:cytoplasm"/>
    <property type="evidence" value="ECO:0007669"/>
    <property type="project" value="TreeGrafter"/>
</dbReference>
<keyword evidence="9" id="KW-0812">Transmembrane</keyword>
<dbReference type="EC" id="1.16.3.1" evidence="8"/>
<protein>
    <recommendedName>
        <fullName evidence="8">Ferritin</fullName>
        <ecNumber evidence="8">1.16.3.1</ecNumber>
    </recommendedName>
</protein>
<dbReference type="InterPro" id="IPR001519">
    <property type="entry name" value="Ferritin"/>
</dbReference>
<dbReference type="GO" id="GO:0006879">
    <property type="term" value="P:intracellular iron ion homeostasis"/>
    <property type="evidence" value="ECO:0007669"/>
    <property type="project" value="UniProtKB-KW"/>
</dbReference>
<dbReference type="GO" id="GO:0008198">
    <property type="term" value="F:ferrous iron binding"/>
    <property type="evidence" value="ECO:0007669"/>
    <property type="project" value="TreeGrafter"/>
</dbReference>
<feature type="domain" description="Ferritin-like diiron" evidence="10">
    <location>
        <begin position="7"/>
        <end position="156"/>
    </location>
</feature>
<dbReference type="PROSITE" id="PS50905">
    <property type="entry name" value="FERRITIN_LIKE"/>
    <property type="match status" value="1"/>
</dbReference>
<dbReference type="InterPro" id="IPR009040">
    <property type="entry name" value="Ferritin-like_diiron"/>
</dbReference>
<dbReference type="FunFam" id="1.20.1260.10:FF:000002">
    <property type="entry name" value="Ferritin, mitochondrial"/>
    <property type="match status" value="1"/>
</dbReference>
<dbReference type="GO" id="GO:0032222">
    <property type="term" value="P:regulation of synaptic transmission, cholinergic"/>
    <property type="evidence" value="ECO:0007669"/>
    <property type="project" value="InterPro"/>
</dbReference>
<evidence type="ECO:0000256" key="3">
    <source>
        <dbReference type="ARBA" id="ARBA00022723"/>
    </source>
</evidence>
<accession>A0A1J1ISB0</accession>
<comment type="catalytic activity">
    <reaction evidence="8">
        <text>4 Fe(2+) + O2 + 4 H(+) = 4 Fe(3+) + 2 H2O</text>
        <dbReference type="Rhea" id="RHEA:11148"/>
        <dbReference type="ChEBI" id="CHEBI:15377"/>
        <dbReference type="ChEBI" id="CHEBI:15378"/>
        <dbReference type="ChEBI" id="CHEBI:15379"/>
        <dbReference type="ChEBI" id="CHEBI:29033"/>
        <dbReference type="ChEBI" id="CHEBI:29034"/>
        <dbReference type="EC" id="1.16.3.1"/>
    </reaction>
</comment>
<gene>
    <name evidence="11" type="primary">putative Soma ferritin</name>
    <name evidence="11" type="ORF">CLUMA_CG015367</name>
</gene>
<dbReference type="SUPFAM" id="SSF47240">
    <property type="entry name" value="Ferritin-like"/>
    <property type="match status" value="1"/>
</dbReference>
<dbReference type="OrthoDB" id="186462at2759"/>
<dbReference type="GO" id="GO:0030431">
    <property type="term" value="P:sleep"/>
    <property type="evidence" value="ECO:0007669"/>
    <property type="project" value="InterPro"/>
</dbReference>
<dbReference type="Proteomes" id="UP000183832">
    <property type="component" value="Unassembled WGS sequence"/>
</dbReference>
<evidence type="ECO:0000256" key="9">
    <source>
        <dbReference type="SAM" id="Phobius"/>
    </source>
</evidence>
<dbReference type="Pfam" id="PF00210">
    <property type="entry name" value="Ferritin"/>
    <property type="match status" value="1"/>
</dbReference>
<dbReference type="InterPro" id="IPR008331">
    <property type="entry name" value="Ferritin_DPS_dom"/>
</dbReference>
<evidence type="ECO:0000256" key="5">
    <source>
        <dbReference type="ARBA" id="ARBA00023004"/>
    </source>
</evidence>
<proteinExistence type="inferred from homology"/>
<dbReference type="PROSITE" id="PS00204">
    <property type="entry name" value="FERRITIN_2"/>
    <property type="match status" value="1"/>
</dbReference>
<name>A0A1J1ISB0_9DIPT</name>
<dbReference type="CDD" id="cd01056">
    <property type="entry name" value="Euk_Ferritin"/>
    <property type="match status" value="1"/>
</dbReference>
<dbReference type="PANTHER" id="PTHR11431:SF75">
    <property type="entry name" value="FERRITIN"/>
    <property type="match status" value="1"/>
</dbReference>
<dbReference type="InterPro" id="IPR014034">
    <property type="entry name" value="Ferritin_CS"/>
</dbReference>
<keyword evidence="9" id="KW-0472">Membrane</keyword>
<keyword evidence="8" id="KW-0560">Oxidoreductase</keyword>
<feature type="binding site" evidence="7">
    <location>
        <position position="59"/>
    </location>
    <ligand>
        <name>Fe cation</name>
        <dbReference type="ChEBI" id="CHEBI:24875"/>
        <label>1</label>
    </ligand>
</feature>
<feature type="binding site" evidence="7">
    <location>
        <position position="62"/>
    </location>
    <ligand>
        <name>Fe cation</name>
        <dbReference type="ChEBI" id="CHEBI:24875"/>
        <label>1</label>
    </ligand>
</feature>
<evidence type="ECO:0000256" key="2">
    <source>
        <dbReference type="ARBA" id="ARBA00022434"/>
    </source>
</evidence>
<dbReference type="Pfam" id="PF17064">
    <property type="entry name" value="QVR"/>
    <property type="match status" value="1"/>
</dbReference>
<dbReference type="CDD" id="cd23589">
    <property type="entry name" value="TFP_LU_ECD_Rtv"/>
    <property type="match status" value="1"/>
</dbReference>
<comment type="similarity">
    <text evidence="1 8">Belongs to the ferritin family.</text>
</comment>
<keyword evidence="4" id="KW-0732">Signal</keyword>
<dbReference type="GO" id="GO:0006826">
    <property type="term" value="P:iron ion transport"/>
    <property type="evidence" value="ECO:0007669"/>
    <property type="project" value="InterPro"/>
</dbReference>
<evidence type="ECO:0000256" key="8">
    <source>
        <dbReference type="RuleBase" id="RU361145"/>
    </source>
</evidence>
<evidence type="ECO:0000259" key="10">
    <source>
        <dbReference type="PROSITE" id="PS50905"/>
    </source>
</evidence>
<organism evidence="11 12">
    <name type="scientific">Clunio marinus</name>
    <dbReference type="NCBI Taxonomy" id="568069"/>
    <lineage>
        <taxon>Eukaryota</taxon>
        <taxon>Metazoa</taxon>
        <taxon>Ecdysozoa</taxon>
        <taxon>Arthropoda</taxon>
        <taxon>Hexapoda</taxon>
        <taxon>Insecta</taxon>
        <taxon>Pterygota</taxon>
        <taxon>Neoptera</taxon>
        <taxon>Endopterygota</taxon>
        <taxon>Diptera</taxon>
        <taxon>Nematocera</taxon>
        <taxon>Chironomoidea</taxon>
        <taxon>Chironomidae</taxon>
        <taxon>Clunio</taxon>
    </lineage>
</organism>
<evidence type="ECO:0000256" key="4">
    <source>
        <dbReference type="ARBA" id="ARBA00022729"/>
    </source>
</evidence>
<feature type="binding site" evidence="7">
    <location>
        <position position="104"/>
    </location>
    <ligand>
        <name>Fe cation</name>
        <dbReference type="ChEBI" id="CHEBI:24875"/>
        <label>1</label>
    </ligand>
</feature>
<keyword evidence="2 8" id="KW-0409">Iron storage</keyword>
<evidence type="ECO:0000313" key="12">
    <source>
        <dbReference type="Proteomes" id="UP000183832"/>
    </source>
</evidence>
<dbReference type="InterPro" id="IPR012347">
    <property type="entry name" value="Ferritin-like"/>
</dbReference>
<dbReference type="InterPro" id="IPR009078">
    <property type="entry name" value="Ferritin-like_SF"/>
</dbReference>
<dbReference type="Gene3D" id="1.20.1260.10">
    <property type="match status" value="1"/>
</dbReference>
<dbReference type="AlphaFoldDB" id="A0A1J1ISB0"/>
<dbReference type="STRING" id="568069.A0A1J1ISB0"/>
<evidence type="ECO:0000256" key="1">
    <source>
        <dbReference type="ARBA" id="ARBA00007513"/>
    </source>
</evidence>
<reference evidence="11 12" key="1">
    <citation type="submission" date="2015-04" db="EMBL/GenBank/DDBJ databases">
        <authorList>
            <person name="Syromyatnikov M.Y."/>
            <person name="Popov V.N."/>
        </authorList>
    </citation>
    <scope>NUCLEOTIDE SEQUENCE [LARGE SCALE GENOMIC DNA]</scope>
</reference>
<dbReference type="GO" id="GO:0008199">
    <property type="term" value="F:ferric iron binding"/>
    <property type="evidence" value="ECO:0007669"/>
    <property type="project" value="InterPro"/>
</dbReference>
<evidence type="ECO:0000256" key="6">
    <source>
        <dbReference type="ARBA" id="ARBA00023180"/>
    </source>
</evidence>
<sequence>MASQARQNFHEKCEEAINRQINMELFASYSYLSMAFHFDRDDVALPGLYSYFKKASDEEREHAMKFLEYLNKRGGRIILQDIKTPQYQKEMTALDAMAKALELEKEVNASLLEIHGIASSNNDANMCDFLESEFLQEQVDGIKELSDHVTNLKRVGEGLIKRCYQCRSRGDLGSCKDPFRFNASHIDTEPGVTAVPCASGWCGKVMEGETGAFREDDFDLATQRMCVQRGPDDNEDRCANTVYNHKKVFMCFCQGDLCNGSTMIHYNTLKIVLTSTIFLITLQIYFLRNR</sequence>
<dbReference type="GO" id="GO:0004322">
    <property type="term" value="F:ferroxidase activity"/>
    <property type="evidence" value="ECO:0007669"/>
    <property type="project" value="UniProtKB-EC"/>
</dbReference>
<comment type="function">
    <text evidence="8">Stores iron in a soluble, non-toxic, readily available form. Important for iron homeostasis. Iron is taken up in the ferrous form and deposited as ferric hydroxides after oxidation.</text>
</comment>
<dbReference type="PANTHER" id="PTHR11431">
    <property type="entry name" value="FERRITIN"/>
    <property type="match status" value="1"/>
</dbReference>
<dbReference type="EMBL" id="CVRI01000057">
    <property type="protein sequence ID" value="CRL01998.1"/>
    <property type="molecule type" value="Genomic_DNA"/>
</dbReference>
<evidence type="ECO:0000256" key="7">
    <source>
        <dbReference type="PIRSR" id="PIRSR601519-1"/>
    </source>
</evidence>
<keyword evidence="12" id="KW-1185">Reference proteome</keyword>
<feature type="binding site" evidence="7">
    <location>
        <position position="138"/>
    </location>
    <ligand>
        <name>Fe cation</name>
        <dbReference type="ChEBI" id="CHEBI:24875"/>
        <label>1</label>
    </ligand>
</feature>